<evidence type="ECO:0000256" key="7">
    <source>
        <dbReference type="SAM" id="Phobius"/>
    </source>
</evidence>
<dbReference type="RefSeq" id="WP_382390871.1">
    <property type="nucleotide sequence ID" value="NZ_JBHTCQ010000001.1"/>
</dbReference>
<dbReference type="PANTHER" id="PTHR33452:SF1">
    <property type="entry name" value="INNER MEMBRANE PROTEIN YPHA-RELATED"/>
    <property type="match status" value="1"/>
</dbReference>
<dbReference type="Proteomes" id="UP001596455">
    <property type="component" value="Unassembled WGS sequence"/>
</dbReference>
<keyword evidence="9" id="KW-1185">Reference proteome</keyword>
<evidence type="ECO:0000256" key="1">
    <source>
        <dbReference type="ARBA" id="ARBA00004651"/>
    </source>
</evidence>
<sequence>MTLGNRVPAPARDTALLIARLLLGAILVRHGWQKAFENGYGGTAAGFEQMGVPLPQAAAAFAIVAELGGGALLLLGLLTPVAAALVVVMMTGAFLVAHRRLEPLVTEGGWELVAALGCGALLLGVLGAGRLSLDHAVFGGRRDHTAQTAEQSPR</sequence>
<organism evidence="8 9">
    <name type="scientific">Georgenia alba</name>
    <dbReference type="NCBI Taxonomy" id="2233858"/>
    <lineage>
        <taxon>Bacteria</taxon>
        <taxon>Bacillati</taxon>
        <taxon>Actinomycetota</taxon>
        <taxon>Actinomycetes</taxon>
        <taxon>Micrococcales</taxon>
        <taxon>Bogoriellaceae</taxon>
        <taxon>Georgenia</taxon>
    </lineage>
</organism>
<proteinExistence type="inferred from homology"/>
<dbReference type="PANTHER" id="PTHR33452">
    <property type="entry name" value="OXIDOREDUCTASE CATD-RELATED"/>
    <property type="match status" value="1"/>
</dbReference>
<evidence type="ECO:0000256" key="2">
    <source>
        <dbReference type="ARBA" id="ARBA00006679"/>
    </source>
</evidence>
<dbReference type="EMBL" id="JBHTCQ010000001">
    <property type="protein sequence ID" value="MFC7403942.1"/>
    <property type="molecule type" value="Genomic_DNA"/>
</dbReference>
<evidence type="ECO:0000256" key="5">
    <source>
        <dbReference type="ARBA" id="ARBA00022989"/>
    </source>
</evidence>
<feature type="transmembrane region" description="Helical" evidence="7">
    <location>
        <begin position="109"/>
        <end position="129"/>
    </location>
</feature>
<protein>
    <submittedName>
        <fullName evidence="8">DoxX family protein</fullName>
    </submittedName>
</protein>
<accession>A0ABW2Q7K2</accession>
<dbReference type="InterPro" id="IPR032808">
    <property type="entry name" value="DoxX"/>
</dbReference>
<gene>
    <name evidence="8" type="ORF">ACFQQL_02385</name>
</gene>
<comment type="similarity">
    <text evidence="2">Belongs to the DoxX family.</text>
</comment>
<dbReference type="Pfam" id="PF07681">
    <property type="entry name" value="DoxX"/>
    <property type="match status" value="1"/>
</dbReference>
<comment type="subcellular location">
    <subcellularLocation>
        <location evidence="1">Cell membrane</location>
        <topology evidence="1">Multi-pass membrane protein</topology>
    </subcellularLocation>
</comment>
<name>A0ABW2Q7K2_9MICO</name>
<evidence type="ECO:0000256" key="6">
    <source>
        <dbReference type="ARBA" id="ARBA00023136"/>
    </source>
</evidence>
<evidence type="ECO:0000256" key="4">
    <source>
        <dbReference type="ARBA" id="ARBA00022692"/>
    </source>
</evidence>
<evidence type="ECO:0000313" key="9">
    <source>
        <dbReference type="Proteomes" id="UP001596455"/>
    </source>
</evidence>
<feature type="transmembrane region" description="Helical" evidence="7">
    <location>
        <begin position="71"/>
        <end position="97"/>
    </location>
</feature>
<keyword evidence="5 7" id="KW-1133">Transmembrane helix</keyword>
<dbReference type="InterPro" id="IPR051907">
    <property type="entry name" value="DoxX-like_oxidoreductase"/>
</dbReference>
<reference evidence="9" key="1">
    <citation type="journal article" date="2019" name="Int. J. Syst. Evol. Microbiol.">
        <title>The Global Catalogue of Microorganisms (GCM) 10K type strain sequencing project: providing services to taxonomists for standard genome sequencing and annotation.</title>
        <authorList>
            <consortium name="The Broad Institute Genomics Platform"/>
            <consortium name="The Broad Institute Genome Sequencing Center for Infectious Disease"/>
            <person name="Wu L."/>
            <person name="Ma J."/>
        </authorList>
    </citation>
    <scope>NUCLEOTIDE SEQUENCE [LARGE SCALE GENOMIC DNA]</scope>
    <source>
        <strain evidence="9">JCM 1490</strain>
    </source>
</reference>
<keyword evidence="3" id="KW-1003">Cell membrane</keyword>
<keyword evidence="4 7" id="KW-0812">Transmembrane</keyword>
<comment type="caution">
    <text evidence="8">The sequence shown here is derived from an EMBL/GenBank/DDBJ whole genome shotgun (WGS) entry which is preliminary data.</text>
</comment>
<keyword evidence="6 7" id="KW-0472">Membrane</keyword>
<evidence type="ECO:0000313" key="8">
    <source>
        <dbReference type="EMBL" id="MFC7403942.1"/>
    </source>
</evidence>
<evidence type="ECO:0000256" key="3">
    <source>
        <dbReference type="ARBA" id="ARBA00022475"/>
    </source>
</evidence>